<dbReference type="PANTHER" id="PTHR40682:SF1">
    <property type="entry name" value="CHROMOSOME UNDETERMINED SCAFFOLD_48, WHOLE GENOME SHOTGUN SEQUENCE"/>
    <property type="match status" value="1"/>
</dbReference>
<dbReference type="Proteomes" id="UP000444721">
    <property type="component" value="Unassembled WGS sequence"/>
</dbReference>
<dbReference type="GeneID" id="68117745"/>
<evidence type="ECO:0000313" key="1">
    <source>
        <dbReference type="EMBL" id="KAF0983465.1"/>
    </source>
</evidence>
<dbReference type="InterPro" id="IPR008979">
    <property type="entry name" value="Galactose-bd-like_sf"/>
</dbReference>
<keyword evidence="2" id="KW-1185">Reference proteome</keyword>
<reference evidence="1 2" key="1">
    <citation type="journal article" date="2019" name="Sci. Rep.">
        <title>Nanopore sequencing improves the draft genome of the human pathogenic amoeba Naegleria fowleri.</title>
        <authorList>
            <person name="Liechti N."/>
            <person name="Schurch N."/>
            <person name="Bruggmann R."/>
            <person name="Wittwer M."/>
        </authorList>
    </citation>
    <scope>NUCLEOTIDE SEQUENCE [LARGE SCALE GENOMIC DNA]</scope>
    <source>
        <strain evidence="1 2">ATCC 30894</strain>
    </source>
</reference>
<gene>
    <name evidence="1" type="ORF">FDP41_010530</name>
</gene>
<name>A0A6A5CDN5_NAEFO</name>
<dbReference type="AlphaFoldDB" id="A0A6A5CDN5"/>
<dbReference type="PANTHER" id="PTHR40682">
    <property type="entry name" value="F5/8 TYPE C DOMAIN CONTAINING PROTEIN"/>
    <property type="match status" value="1"/>
</dbReference>
<dbReference type="OrthoDB" id="10253835at2759"/>
<proteinExistence type="predicted"/>
<protein>
    <submittedName>
        <fullName evidence="1">Uncharacterized protein</fullName>
    </submittedName>
</protein>
<dbReference type="EMBL" id="VFQX01000006">
    <property type="protein sequence ID" value="KAF0983465.1"/>
    <property type="molecule type" value="Genomic_DNA"/>
</dbReference>
<dbReference type="VEuPathDB" id="AmoebaDB:NfTy_012840"/>
<dbReference type="OMA" id="YHHESRC"/>
<dbReference type="RefSeq" id="XP_044568178.1">
    <property type="nucleotide sequence ID" value="XM_044700839.1"/>
</dbReference>
<evidence type="ECO:0000313" key="2">
    <source>
        <dbReference type="Proteomes" id="UP000444721"/>
    </source>
</evidence>
<dbReference type="VEuPathDB" id="AmoebaDB:FDP41_010530"/>
<accession>A0A6A5CDN5</accession>
<dbReference type="SUPFAM" id="SSF49785">
    <property type="entry name" value="Galactose-binding domain-like"/>
    <property type="match status" value="1"/>
</dbReference>
<organism evidence="1 2">
    <name type="scientific">Naegleria fowleri</name>
    <name type="common">Brain eating amoeba</name>
    <dbReference type="NCBI Taxonomy" id="5763"/>
    <lineage>
        <taxon>Eukaryota</taxon>
        <taxon>Discoba</taxon>
        <taxon>Heterolobosea</taxon>
        <taxon>Tetramitia</taxon>
        <taxon>Eutetramitia</taxon>
        <taxon>Vahlkampfiidae</taxon>
        <taxon>Naegleria</taxon>
    </lineage>
</organism>
<dbReference type="Gene3D" id="2.60.120.260">
    <property type="entry name" value="Galactose-binding domain-like"/>
    <property type="match status" value="1"/>
</dbReference>
<comment type="caution">
    <text evidence="1">The sequence shown here is derived from an EMBL/GenBank/DDBJ whole genome shotgun (WGS) entry which is preliminary data.</text>
</comment>
<dbReference type="VEuPathDB" id="AmoebaDB:NF0116390"/>
<sequence>MKNLAIPDNGGCIESFSSQYHHESRCLNLMNRDPCLVWFSHNLAPLPQHFIIKLQKLSQVQRVGIFIHGENNQNPKHIQIHVSSDGVSYTKVVDAEIEQRAGDYLYDICGLNTVVERVNIFDSNEKTQPVEAQFVKFEFVRIRDMMFMRRFSQEPFF</sequence>